<comment type="caution">
    <text evidence="1">The sequence shown here is derived from an EMBL/GenBank/DDBJ whole genome shotgun (WGS) entry which is preliminary data.</text>
</comment>
<dbReference type="Pfam" id="PF09957">
    <property type="entry name" value="VapB_antitoxin"/>
    <property type="match status" value="1"/>
</dbReference>
<protein>
    <submittedName>
        <fullName evidence="1">Type II toxin-antitoxin system VapB family antitoxin</fullName>
    </submittedName>
</protein>
<dbReference type="InterPro" id="IPR019239">
    <property type="entry name" value="VapB_antitoxin"/>
</dbReference>
<accession>A0A933LRR1</accession>
<sequence length="68" mass="7730">MRTTLDIDENLLTEIVKATGASSKRMAIEIAIKVFLTAKRREELSNLIGNYDEFALTLEELEKIRSES</sequence>
<gene>
    <name evidence="1" type="ORF">HY730_09535</name>
</gene>
<proteinExistence type="predicted"/>
<reference evidence="1" key="1">
    <citation type="submission" date="2020-07" db="EMBL/GenBank/DDBJ databases">
        <title>Huge and variable diversity of episymbiotic CPR bacteria and DPANN archaea in groundwater ecosystems.</title>
        <authorList>
            <person name="He C.Y."/>
            <person name="Keren R."/>
            <person name="Whittaker M."/>
            <person name="Farag I.F."/>
            <person name="Doudna J."/>
            <person name="Cate J.H.D."/>
            <person name="Banfield J.F."/>
        </authorList>
    </citation>
    <scope>NUCLEOTIDE SEQUENCE</scope>
    <source>
        <strain evidence="1">NC_groundwater_1482_Ag_S-0.65um_47_24</strain>
    </source>
</reference>
<organism evidence="1 2">
    <name type="scientific">Tectimicrobiota bacterium</name>
    <dbReference type="NCBI Taxonomy" id="2528274"/>
    <lineage>
        <taxon>Bacteria</taxon>
        <taxon>Pseudomonadati</taxon>
        <taxon>Nitrospinota/Tectimicrobiota group</taxon>
        <taxon>Candidatus Tectimicrobiota</taxon>
    </lineage>
</organism>
<dbReference type="Proteomes" id="UP000772181">
    <property type="component" value="Unassembled WGS sequence"/>
</dbReference>
<name>A0A933LRR1_UNCTE</name>
<evidence type="ECO:0000313" key="2">
    <source>
        <dbReference type="Proteomes" id="UP000772181"/>
    </source>
</evidence>
<evidence type="ECO:0000313" key="1">
    <source>
        <dbReference type="EMBL" id="MBI4596597.1"/>
    </source>
</evidence>
<dbReference type="AlphaFoldDB" id="A0A933LRR1"/>
<dbReference type="EMBL" id="JACQWF010000413">
    <property type="protein sequence ID" value="MBI4596597.1"/>
    <property type="molecule type" value="Genomic_DNA"/>
</dbReference>